<accession>A0ABU6K052</accession>
<sequence length="295" mass="32411">MNNDDMETRVTSLKSPLSGPGEDCLVIIHSPIASELGRRYVLDIPSVKIGRDVDNDIVTQSDGVSRKHARIERRGSELILQDLNSTNGTFANNDVQRVTVRSLMPGDQIHIGDTVFKFLAGTDIEAQYHAAINRAAITDGLTGLANRKRIDTLLGEEIPRAQRYGRALSLLMLDVDHFKRVNDTHGHLAGDAVLRQIATLLRQRLRPSDEPGRYGGEEFCVILPETAIDQAALIAESIRSLIESHSFVIDTGTLRATVSIGIATLGSAMRAEDLYNAADQMLYQAKHGGRNRVSY</sequence>
<evidence type="ECO:0000259" key="4">
    <source>
        <dbReference type="PROSITE" id="PS50887"/>
    </source>
</evidence>
<dbReference type="InterPro" id="IPR000253">
    <property type="entry name" value="FHA_dom"/>
</dbReference>
<dbReference type="Pfam" id="PF00990">
    <property type="entry name" value="GGDEF"/>
    <property type="match status" value="1"/>
</dbReference>
<dbReference type="PROSITE" id="PS50006">
    <property type="entry name" value="FHA_DOMAIN"/>
    <property type="match status" value="1"/>
</dbReference>
<dbReference type="Gene3D" id="3.30.70.270">
    <property type="match status" value="1"/>
</dbReference>
<dbReference type="Proteomes" id="UP001331561">
    <property type="component" value="Unassembled WGS sequence"/>
</dbReference>
<dbReference type="RefSeq" id="WP_327598026.1">
    <property type="nucleotide sequence ID" value="NZ_JAYXHS010000001.1"/>
</dbReference>
<comment type="catalytic activity">
    <reaction evidence="2">
        <text>2 GTP = 3',3'-c-di-GMP + 2 diphosphate</text>
        <dbReference type="Rhea" id="RHEA:24898"/>
        <dbReference type="ChEBI" id="CHEBI:33019"/>
        <dbReference type="ChEBI" id="CHEBI:37565"/>
        <dbReference type="ChEBI" id="CHEBI:58805"/>
        <dbReference type="EC" id="2.7.7.65"/>
    </reaction>
</comment>
<dbReference type="InterPro" id="IPR043128">
    <property type="entry name" value="Rev_trsase/Diguanyl_cyclase"/>
</dbReference>
<gene>
    <name evidence="5" type="ORF">VVD49_04965</name>
</gene>
<comment type="caution">
    <text evidence="5">The sequence shown here is derived from an EMBL/GenBank/DDBJ whole genome shotgun (WGS) entry which is preliminary data.</text>
</comment>
<dbReference type="InterPro" id="IPR029787">
    <property type="entry name" value="Nucleotide_cyclase"/>
</dbReference>
<dbReference type="EMBL" id="JAYXHS010000001">
    <property type="protein sequence ID" value="MEC5385062.1"/>
    <property type="molecule type" value="Genomic_DNA"/>
</dbReference>
<name>A0ABU6K052_9RHOO</name>
<evidence type="ECO:0000313" key="5">
    <source>
        <dbReference type="EMBL" id="MEC5385062.1"/>
    </source>
</evidence>
<evidence type="ECO:0000256" key="2">
    <source>
        <dbReference type="ARBA" id="ARBA00034247"/>
    </source>
</evidence>
<organism evidence="5 6">
    <name type="scientific">Uliginosibacterium silvisoli</name>
    <dbReference type="NCBI Taxonomy" id="3114758"/>
    <lineage>
        <taxon>Bacteria</taxon>
        <taxon>Pseudomonadati</taxon>
        <taxon>Pseudomonadota</taxon>
        <taxon>Betaproteobacteria</taxon>
        <taxon>Rhodocyclales</taxon>
        <taxon>Zoogloeaceae</taxon>
        <taxon>Uliginosibacterium</taxon>
    </lineage>
</organism>
<dbReference type="PROSITE" id="PS50887">
    <property type="entry name" value="GGDEF"/>
    <property type="match status" value="1"/>
</dbReference>
<feature type="domain" description="GGDEF" evidence="4">
    <location>
        <begin position="166"/>
        <end position="295"/>
    </location>
</feature>
<dbReference type="CDD" id="cd01949">
    <property type="entry name" value="GGDEF"/>
    <property type="match status" value="1"/>
</dbReference>
<dbReference type="SMART" id="SM00267">
    <property type="entry name" value="GGDEF"/>
    <property type="match status" value="1"/>
</dbReference>
<dbReference type="CDD" id="cd00060">
    <property type="entry name" value="FHA"/>
    <property type="match status" value="1"/>
</dbReference>
<dbReference type="Gene3D" id="2.60.200.20">
    <property type="match status" value="1"/>
</dbReference>
<feature type="domain" description="FHA" evidence="3">
    <location>
        <begin position="47"/>
        <end position="96"/>
    </location>
</feature>
<reference evidence="5 6" key="1">
    <citation type="submission" date="2024-01" db="EMBL/GenBank/DDBJ databases">
        <title>Uliginosibacterium soil sp. nov.</title>
        <authorList>
            <person name="Lv Y."/>
        </authorList>
    </citation>
    <scope>NUCLEOTIDE SEQUENCE [LARGE SCALE GENOMIC DNA]</scope>
    <source>
        <strain evidence="5 6">H3</strain>
    </source>
</reference>
<keyword evidence="6" id="KW-1185">Reference proteome</keyword>
<evidence type="ECO:0000256" key="1">
    <source>
        <dbReference type="ARBA" id="ARBA00012528"/>
    </source>
</evidence>
<dbReference type="SMART" id="SM00240">
    <property type="entry name" value="FHA"/>
    <property type="match status" value="1"/>
</dbReference>
<dbReference type="SUPFAM" id="SSF55073">
    <property type="entry name" value="Nucleotide cyclase"/>
    <property type="match status" value="1"/>
</dbReference>
<dbReference type="InterPro" id="IPR008984">
    <property type="entry name" value="SMAD_FHA_dom_sf"/>
</dbReference>
<dbReference type="PANTHER" id="PTHR45138:SF9">
    <property type="entry name" value="DIGUANYLATE CYCLASE DGCM-RELATED"/>
    <property type="match status" value="1"/>
</dbReference>
<dbReference type="InterPro" id="IPR000160">
    <property type="entry name" value="GGDEF_dom"/>
</dbReference>
<evidence type="ECO:0000313" key="6">
    <source>
        <dbReference type="Proteomes" id="UP001331561"/>
    </source>
</evidence>
<evidence type="ECO:0000259" key="3">
    <source>
        <dbReference type="PROSITE" id="PS50006"/>
    </source>
</evidence>
<dbReference type="SUPFAM" id="SSF49879">
    <property type="entry name" value="SMAD/FHA domain"/>
    <property type="match status" value="1"/>
</dbReference>
<dbReference type="NCBIfam" id="TIGR00254">
    <property type="entry name" value="GGDEF"/>
    <property type="match status" value="1"/>
</dbReference>
<dbReference type="Pfam" id="PF00498">
    <property type="entry name" value="FHA"/>
    <property type="match status" value="1"/>
</dbReference>
<protein>
    <recommendedName>
        <fullName evidence="1">diguanylate cyclase</fullName>
        <ecNumber evidence="1">2.7.7.65</ecNumber>
    </recommendedName>
</protein>
<dbReference type="PANTHER" id="PTHR45138">
    <property type="entry name" value="REGULATORY COMPONENTS OF SENSORY TRANSDUCTION SYSTEM"/>
    <property type="match status" value="1"/>
</dbReference>
<dbReference type="EC" id="2.7.7.65" evidence="1"/>
<proteinExistence type="predicted"/>
<dbReference type="InterPro" id="IPR050469">
    <property type="entry name" value="Diguanylate_Cyclase"/>
</dbReference>